<dbReference type="GO" id="GO:0004047">
    <property type="term" value="F:aminomethyltransferase activity"/>
    <property type="evidence" value="ECO:0007669"/>
    <property type="project" value="UniProtKB-EC"/>
</dbReference>
<dbReference type="PANTHER" id="PTHR43757:SF2">
    <property type="entry name" value="AMINOMETHYLTRANSFERASE, MITOCHONDRIAL"/>
    <property type="match status" value="1"/>
</dbReference>
<dbReference type="InterPro" id="IPR013977">
    <property type="entry name" value="GcvT_C"/>
</dbReference>
<evidence type="ECO:0000256" key="2">
    <source>
        <dbReference type="ARBA" id="ARBA00012616"/>
    </source>
</evidence>
<gene>
    <name evidence="10" type="primary">gcvT</name>
    <name evidence="10" type="ORF">CRV06_12980</name>
</gene>
<accession>A0A4Q0XVP4</accession>
<dbReference type="Proteomes" id="UP000290191">
    <property type="component" value="Unassembled WGS sequence"/>
</dbReference>
<dbReference type="EC" id="2.1.2.10" evidence="2"/>
<dbReference type="Pfam" id="PF08669">
    <property type="entry name" value="GCV_T_C"/>
    <property type="match status" value="1"/>
</dbReference>
<dbReference type="Gene3D" id="2.40.30.110">
    <property type="entry name" value="Aminomethyltransferase beta-barrel domains"/>
    <property type="match status" value="1"/>
</dbReference>
<name>A0A4Q0XVP4_9BACT</name>
<dbReference type="NCBIfam" id="TIGR00528">
    <property type="entry name" value="gcvT"/>
    <property type="match status" value="1"/>
</dbReference>
<evidence type="ECO:0000259" key="8">
    <source>
        <dbReference type="Pfam" id="PF01571"/>
    </source>
</evidence>
<sequence length="365" mass="41058">MDMENLQRTALYEEQMNIKCKMVSFAGWEMPIQFDGIIAEHGFCRNDAALFDTSHMGEFFFKGNIKTSGINEATSINIDTLKTGKCKYGFLLNEKGGVIDDLIIYRLSIDELMIVVNASRAAVDFKTITSRLKSGSLDDRSKEVSKLDLQGPNSKKILQKYFLDENVNLDDLGFFSFIKTKIFGENCLLSRTGYTGELGFELYIDGKTAVKIWNALLKEGVKPAGLGARDALRLEMGYSLYGNDLNEEITPLEANLSMFVNLNREFVGCQALKKQKEEGLKRVLIPFKTTSRRSARKDFEAFQDDKKIGFVSSAAFSPTLNVGIGLLMVDFETFDENRSFELRDKSNKNRGSIEANKASLPFIKK</sequence>
<dbReference type="InterPro" id="IPR006223">
    <property type="entry name" value="GcvT"/>
</dbReference>
<keyword evidence="3" id="KW-0032">Aminotransferase</keyword>
<dbReference type="InterPro" id="IPR028896">
    <property type="entry name" value="GcvT/YgfZ/DmdA"/>
</dbReference>
<dbReference type="GO" id="GO:0006546">
    <property type="term" value="P:glycine catabolic process"/>
    <property type="evidence" value="ECO:0007669"/>
    <property type="project" value="InterPro"/>
</dbReference>
<dbReference type="GO" id="GO:0005960">
    <property type="term" value="C:glycine cleavage complex"/>
    <property type="evidence" value="ECO:0007669"/>
    <property type="project" value="InterPro"/>
</dbReference>
<dbReference type="OrthoDB" id="9774591at2"/>
<feature type="binding site" evidence="7">
    <location>
        <position position="201"/>
    </location>
    <ligand>
        <name>substrate</name>
    </ligand>
</feature>
<comment type="similarity">
    <text evidence="1">Belongs to the GcvT family.</text>
</comment>
<comment type="catalytic activity">
    <reaction evidence="6">
        <text>N(6)-[(R)-S(8)-aminomethyldihydrolipoyl]-L-lysyl-[protein] + (6S)-5,6,7,8-tetrahydrofolate = N(6)-[(R)-dihydrolipoyl]-L-lysyl-[protein] + (6R)-5,10-methylene-5,6,7,8-tetrahydrofolate + NH4(+)</text>
        <dbReference type="Rhea" id="RHEA:16945"/>
        <dbReference type="Rhea" id="RHEA-COMP:10475"/>
        <dbReference type="Rhea" id="RHEA-COMP:10492"/>
        <dbReference type="ChEBI" id="CHEBI:15636"/>
        <dbReference type="ChEBI" id="CHEBI:28938"/>
        <dbReference type="ChEBI" id="CHEBI:57453"/>
        <dbReference type="ChEBI" id="CHEBI:83100"/>
        <dbReference type="ChEBI" id="CHEBI:83143"/>
        <dbReference type="EC" id="2.1.2.10"/>
    </reaction>
</comment>
<dbReference type="InterPro" id="IPR006222">
    <property type="entry name" value="GCVT_N"/>
</dbReference>
<evidence type="ECO:0000256" key="7">
    <source>
        <dbReference type="PIRSR" id="PIRSR006487-1"/>
    </source>
</evidence>
<keyword evidence="11" id="KW-1185">Reference proteome</keyword>
<dbReference type="Gene3D" id="3.30.1360.120">
    <property type="entry name" value="Probable tRNA modification gtpase trme, domain 1"/>
    <property type="match status" value="1"/>
</dbReference>
<evidence type="ECO:0000256" key="1">
    <source>
        <dbReference type="ARBA" id="ARBA00008609"/>
    </source>
</evidence>
<protein>
    <recommendedName>
        <fullName evidence="2">aminomethyltransferase</fullName>
        <ecNumber evidence="2">2.1.2.10</ecNumber>
    </recommendedName>
    <alternativeName>
        <fullName evidence="5">Glycine cleavage system T protein</fullName>
    </alternativeName>
</protein>
<evidence type="ECO:0000313" key="11">
    <source>
        <dbReference type="Proteomes" id="UP000290191"/>
    </source>
</evidence>
<dbReference type="NCBIfam" id="NF001567">
    <property type="entry name" value="PRK00389.1"/>
    <property type="match status" value="1"/>
</dbReference>
<comment type="caution">
    <text evidence="10">The sequence shown here is derived from an EMBL/GenBank/DDBJ whole genome shotgun (WGS) entry which is preliminary data.</text>
</comment>
<evidence type="ECO:0000256" key="4">
    <source>
        <dbReference type="ARBA" id="ARBA00022679"/>
    </source>
</evidence>
<feature type="domain" description="Aminomethyltransferase C-terminal" evidence="9">
    <location>
        <begin position="283"/>
        <end position="345"/>
    </location>
</feature>
<dbReference type="Gene3D" id="4.10.1250.10">
    <property type="entry name" value="Aminomethyltransferase fragment"/>
    <property type="match status" value="1"/>
</dbReference>
<dbReference type="Pfam" id="PF01571">
    <property type="entry name" value="GCV_T"/>
    <property type="match status" value="1"/>
</dbReference>
<dbReference type="SUPFAM" id="SSF103025">
    <property type="entry name" value="Folate-binding domain"/>
    <property type="match status" value="1"/>
</dbReference>
<evidence type="ECO:0000313" key="10">
    <source>
        <dbReference type="EMBL" id="RXJ61502.1"/>
    </source>
</evidence>
<dbReference type="EMBL" id="PDKO01000014">
    <property type="protein sequence ID" value="RXJ61502.1"/>
    <property type="molecule type" value="Genomic_DNA"/>
</dbReference>
<evidence type="ECO:0000259" key="9">
    <source>
        <dbReference type="Pfam" id="PF08669"/>
    </source>
</evidence>
<dbReference type="InterPro" id="IPR027266">
    <property type="entry name" value="TrmE/GcvT-like"/>
</dbReference>
<reference evidence="10 11" key="1">
    <citation type="submission" date="2017-10" db="EMBL/GenBank/DDBJ databases">
        <title>Genomics of the genus Arcobacter.</title>
        <authorList>
            <person name="Perez-Cataluna A."/>
            <person name="Figueras M.J."/>
        </authorList>
    </citation>
    <scope>NUCLEOTIDE SEQUENCE [LARGE SCALE GENOMIC DNA]</scope>
    <source>
        <strain evidence="10 11">DSM 24636</strain>
    </source>
</reference>
<evidence type="ECO:0000256" key="6">
    <source>
        <dbReference type="ARBA" id="ARBA00047665"/>
    </source>
</evidence>
<dbReference type="GO" id="GO:0005829">
    <property type="term" value="C:cytosol"/>
    <property type="evidence" value="ECO:0007669"/>
    <property type="project" value="TreeGrafter"/>
</dbReference>
<dbReference type="PIRSF" id="PIRSF006487">
    <property type="entry name" value="GcvT"/>
    <property type="match status" value="1"/>
</dbReference>
<dbReference type="PANTHER" id="PTHR43757">
    <property type="entry name" value="AMINOMETHYLTRANSFERASE"/>
    <property type="match status" value="1"/>
</dbReference>
<dbReference type="InterPro" id="IPR029043">
    <property type="entry name" value="GcvT/YgfZ_C"/>
</dbReference>
<dbReference type="GO" id="GO:0008483">
    <property type="term" value="F:transaminase activity"/>
    <property type="evidence" value="ECO:0007669"/>
    <property type="project" value="UniProtKB-KW"/>
</dbReference>
<dbReference type="AlphaFoldDB" id="A0A4Q0XVP4"/>
<proteinExistence type="inferred from homology"/>
<organism evidence="10 11">
    <name type="scientific">Halarcobacter anaerophilus</name>
    <dbReference type="NCBI Taxonomy" id="877500"/>
    <lineage>
        <taxon>Bacteria</taxon>
        <taxon>Pseudomonadati</taxon>
        <taxon>Campylobacterota</taxon>
        <taxon>Epsilonproteobacteria</taxon>
        <taxon>Campylobacterales</taxon>
        <taxon>Arcobacteraceae</taxon>
        <taxon>Halarcobacter</taxon>
    </lineage>
</organism>
<evidence type="ECO:0000256" key="3">
    <source>
        <dbReference type="ARBA" id="ARBA00022576"/>
    </source>
</evidence>
<dbReference type="SUPFAM" id="SSF101790">
    <property type="entry name" value="Aminomethyltransferase beta-barrel domain"/>
    <property type="match status" value="1"/>
</dbReference>
<keyword evidence="4" id="KW-0808">Transferase</keyword>
<evidence type="ECO:0000256" key="5">
    <source>
        <dbReference type="ARBA" id="ARBA00031395"/>
    </source>
</evidence>
<dbReference type="Gene3D" id="3.30.70.1400">
    <property type="entry name" value="Aminomethyltransferase beta-barrel domains"/>
    <property type="match status" value="1"/>
</dbReference>
<feature type="domain" description="GCVT N-terminal" evidence="8">
    <location>
        <begin position="11"/>
        <end position="263"/>
    </location>
</feature>